<gene>
    <name evidence="2" type="ORF">ACJRO7_019067</name>
</gene>
<evidence type="ECO:0000256" key="1">
    <source>
        <dbReference type="SAM" id="MobiDB-lite"/>
    </source>
</evidence>
<sequence>MEGREGEGQRGETTVPSPNQSSRIEHLSGLLAAVGAVKLHFLFRQTQSHVLNERQIPRAEERNGGEAGVPVVRGPREQPARPPSSSACRPRKEGDVCYQLDRSVPLGGLMADYGARMGFPYDAVRHPEVKWAEDLSMDDEDVIDTWTKSARRLED</sequence>
<proteinExistence type="predicted"/>
<organism evidence="2 3">
    <name type="scientific">Eucalyptus globulus</name>
    <name type="common">Tasmanian blue gum</name>
    <dbReference type="NCBI Taxonomy" id="34317"/>
    <lineage>
        <taxon>Eukaryota</taxon>
        <taxon>Viridiplantae</taxon>
        <taxon>Streptophyta</taxon>
        <taxon>Embryophyta</taxon>
        <taxon>Tracheophyta</taxon>
        <taxon>Spermatophyta</taxon>
        <taxon>Magnoliopsida</taxon>
        <taxon>eudicotyledons</taxon>
        <taxon>Gunneridae</taxon>
        <taxon>Pentapetalae</taxon>
        <taxon>rosids</taxon>
        <taxon>malvids</taxon>
        <taxon>Myrtales</taxon>
        <taxon>Myrtaceae</taxon>
        <taxon>Myrtoideae</taxon>
        <taxon>Eucalypteae</taxon>
        <taxon>Eucalyptus</taxon>
    </lineage>
</organism>
<feature type="region of interest" description="Disordered" evidence="1">
    <location>
        <begin position="1"/>
        <end position="23"/>
    </location>
</feature>
<comment type="caution">
    <text evidence="2">The sequence shown here is derived from an EMBL/GenBank/DDBJ whole genome shotgun (WGS) entry which is preliminary data.</text>
</comment>
<dbReference type="EMBL" id="JBJKBG010000004">
    <property type="protein sequence ID" value="KAL3743905.1"/>
    <property type="molecule type" value="Genomic_DNA"/>
</dbReference>
<feature type="compositionally biased region" description="Basic and acidic residues" evidence="1">
    <location>
        <begin position="1"/>
        <end position="10"/>
    </location>
</feature>
<evidence type="ECO:0000313" key="3">
    <source>
        <dbReference type="Proteomes" id="UP001634007"/>
    </source>
</evidence>
<evidence type="ECO:0000313" key="2">
    <source>
        <dbReference type="EMBL" id="KAL3743905.1"/>
    </source>
</evidence>
<feature type="region of interest" description="Disordered" evidence="1">
    <location>
        <begin position="50"/>
        <end position="93"/>
    </location>
</feature>
<reference evidence="2 3" key="1">
    <citation type="submission" date="2024-11" db="EMBL/GenBank/DDBJ databases">
        <title>Chromosome-level genome assembly of Eucalyptus globulus Labill. provides insights into its genome evolution.</title>
        <authorList>
            <person name="Li X."/>
        </authorList>
    </citation>
    <scope>NUCLEOTIDE SEQUENCE [LARGE SCALE GENOMIC DNA]</scope>
    <source>
        <strain evidence="2">CL2024</strain>
        <tissue evidence="2">Fresh tender leaves</tissue>
    </source>
</reference>
<keyword evidence="3" id="KW-1185">Reference proteome</keyword>
<dbReference type="Proteomes" id="UP001634007">
    <property type="component" value="Unassembled WGS sequence"/>
</dbReference>
<protein>
    <submittedName>
        <fullName evidence="2">Uncharacterized protein</fullName>
    </submittedName>
</protein>
<feature type="compositionally biased region" description="Basic and acidic residues" evidence="1">
    <location>
        <begin position="51"/>
        <end position="64"/>
    </location>
</feature>
<accession>A0ABD3KVY9</accession>
<dbReference type="AlphaFoldDB" id="A0ABD3KVY9"/>
<name>A0ABD3KVY9_EUCGL</name>